<keyword evidence="17" id="KW-1185">Reference proteome</keyword>
<feature type="transmembrane region" description="Helical" evidence="15">
    <location>
        <begin position="96"/>
        <end position="116"/>
    </location>
</feature>
<evidence type="ECO:0000256" key="3">
    <source>
        <dbReference type="ARBA" id="ARBA00011291"/>
    </source>
</evidence>
<dbReference type="OrthoDB" id="3916939at2759"/>
<evidence type="ECO:0000256" key="11">
    <source>
        <dbReference type="ARBA" id="ARBA00023128"/>
    </source>
</evidence>
<comment type="caution">
    <text evidence="16">The sequence shown here is derived from an EMBL/GenBank/DDBJ whole genome shotgun (WGS) entry which is preliminary data.</text>
</comment>
<evidence type="ECO:0000256" key="14">
    <source>
        <dbReference type="ARBA" id="ARBA00024864"/>
    </source>
</evidence>
<keyword evidence="7 15" id="KW-0812">Transmembrane</keyword>
<evidence type="ECO:0000256" key="15">
    <source>
        <dbReference type="RuleBase" id="RU368038"/>
    </source>
</evidence>
<dbReference type="AlphaFoldDB" id="A0A9P4IDI5"/>
<reference evidence="16" key="1">
    <citation type="journal article" date="2020" name="Stud. Mycol.">
        <title>101 Dothideomycetes genomes: a test case for predicting lifestyles and emergence of pathogens.</title>
        <authorList>
            <person name="Haridas S."/>
            <person name="Albert R."/>
            <person name="Binder M."/>
            <person name="Bloem J."/>
            <person name="Labutti K."/>
            <person name="Salamov A."/>
            <person name="Andreopoulos B."/>
            <person name="Baker S."/>
            <person name="Barry K."/>
            <person name="Bills G."/>
            <person name="Bluhm B."/>
            <person name="Cannon C."/>
            <person name="Castanera R."/>
            <person name="Culley D."/>
            <person name="Daum C."/>
            <person name="Ezra D."/>
            <person name="Gonzalez J."/>
            <person name="Henrissat B."/>
            <person name="Kuo A."/>
            <person name="Liang C."/>
            <person name="Lipzen A."/>
            <person name="Lutzoni F."/>
            <person name="Magnuson J."/>
            <person name="Mondo S."/>
            <person name="Nolan M."/>
            <person name="Ohm R."/>
            <person name="Pangilinan J."/>
            <person name="Park H.-J."/>
            <person name="Ramirez L."/>
            <person name="Alfaro M."/>
            <person name="Sun H."/>
            <person name="Tritt A."/>
            <person name="Yoshinaga Y."/>
            <person name="Zwiers L.-H."/>
            <person name="Turgeon B."/>
            <person name="Goodwin S."/>
            <person name="Spatafora J."/>
            <person name="Crous P."/>
            <person name="Grigoriev I."/>
        </authorList>
    </citation>
    <scope>NUCLEOTIDE SEQUENCE</scope>
    <source>
        <strain evidence="16">CBS 133067</strain>
    </source>
</reference>
<dbReference type="InterPro" id="IPR009230">
    <property type="entry name" value="ATP_synth_su8_fun"/>
</dbReference>
<evidence type="ECO:0000256" key="7">
    <source>
        <dbReference type="ARBA" id="ARBA00022692"/>
    </source>
</evidence>
<evidence type="ECO:0000313" key="16">
    <source>
        <dbReference type="EMBL" id="KAF2097024.1"/>
    </source>
</evidence>
<protein>
    <recommendedName>
        <fullName evidence="4 15">ATP synthase protein 8</fullName>
    </recommendedName>
</protein>
<dbReference type="GO" id="GO:0045259">
    <property type="term" value="C:proton-transporting ATP synthase complex"/>
    <property type="evidence" value="ECO:0007669"/>
    <property type="project" value="UniProtKB-KW"/>
</dbReference>
<keyword evidence="9 15" id="KW-1133">Transmembrane helix</keyword>
<evidence type="ECO:0000256" key="6">
    <source>
        <dbReference type="ARBA" id="ARBA00022547"/>
    </source>
</evidence>
<proteinExistence type="inferred from homology"/>
<comment type="function">
    <text evidence="14 15">Mitochondrial membrane ATP synthase (F(1)F(0) ATP synthase or Complex V) produces ATP from ADP in the presence of a proton gradient across the membrane which is generated by electron transport complexes of the respiratory chain. F-type ATPases consist of two structural domains, F(1) - containing the extramembraneous catalytic core and F(0) - containing the membrane proton channel, linked together by a central stalk and a peripheral stalk. During catalysis, ATP synthesis in the catalytic domain of F(1) is coupled via a rotary mechanism of the central stalk subunits to proton translocation. Part of the complex F(0) domain. Minor subunit located with subunit a in the membrane.</text>
</comment>
<evidence type="ECO:0000256" key="10">
    <source>
        <dbReference type="ARBA" id="ARBA00023065"/>
    </source>
</evidence>
<evidence type="ECO:0000256" key="13">
    <source>
        <dbReference type="ARBA" id="ARBA00023310"/>
    </source>
</evidence>
<dbReference type="PANTHER" id="PTHR36101">
    <property type="entry name" value="ATP SYNTHASE PROTEIN 8"/>
    <property type="match status" value="1"/>
</dbReference>
<dbReference type="EMBL" id="ML978128">
    <property type="protein sequence ID" value="KAF2097024.1"/>
    <property type="molecule type" value="Genomic_DNA"/>
</dbReference>
<accession>A0A9P4IDI5</accession>
<organism evidence="16 17">
    <name type="scientific">Rhizodiscina lignyota</name>
    <dbReference type="NCBI Taxonomy" id="1504668"/>
    <lineage>
        <taxon>Eukaryota</taxon>
        <taxon>Fungi</taxon>
        <taxon>Dikarya</taxon>
        <taxon>Ascomycota</taxon>
        <taxon>Pezizomycotina</taxon>
        <taxon>Dothideomycetes</taxon>
        <taxon>Pleosporomycetidae</taxon>
        <taxon>Aulographales</taxon>
        <taxon>Rhizodiscinaceae</taxon>
        <taxon>Rhizodiscina</taxon>
    </lineage>
</organism>
<keyword evidence="13 15" id="KW-0066">ATP synthesis</keyword>
<keyword evidence="8 15" id="KW-0375">Hydrogen ion transport</keyword>
<evidence type="ECO:0000256" key="5">
    <source>
        <dbReference type="ARBA" id="ARBA00022448"/>
    </source>
</evidence>
<evidence type="ECO:0000256" key="2">
    <source>
        <dbReference type="ARBA" id="ARBA00008892"/>
    </source>
</evidence>
<dbReference type="Pfam" id="PF05933">
    <property type="entry name" value="Fun_ATP-synt_8"/>
    <property type="match status" value="1"/>
</dbReference>
<keyword evidence="5 15" id="KW-0813">Transport</keyword>
<comment type="subcellular location">
    <subcellularLocation>
        <location evidence="15">Mitochondrion inner membrane</location>
        <topology evidence="15">Single-pass membrane protein</topology>
    </subcellularLocation>
    <subcellularLocation>
        <location evidence="1">Mitochondrion membrane</location>
        <topology evidence="1">Single-pass membrane protein</topology>
    </subcellularLocation>
</comment>
<evidence type="ECO:0000256" key="9">
    <source>
        <dbReference type="ARBA" id="ARBA00022989"/>
    </source>
</evidence>
<keyword evidence="11 15" id="KW-0496">Mitochondrion</keyword>
<keyword evidence="12 15" id="KW-0472">Membrane</keyword>
<keyword evidence="6 15" id="KW-0138">CF(0)</keyword>
<dbReference type="GO" id="GO:0046933">
    <property type="term" value="F:proton-transporting ATP synthase activity, rotational mechanism"/>
    <property type="evidence" value="ECO:0007669"/>
    <property type="project" value="TreeGrafter"/>
</dbReference>
<evidence type="ECO:0000256" key="4">
    <source>
        <dbReference type="ARBA" id="ARBA00019651"/>
    </source>
</evidence>
<name>A0A9P4IDI5_9PEZI</name>
<evidence type="ECO:0000256" key="8">
    <source>
        <dbReference type="ARBA" id="ARBA00022781"/>
    </source>
</evidence>
<dbReference type="PANTHER" id="PTHR36101:SF1">
    <property type="entry name" value="ATP SYNTHASE PROTEIN 8"/>
    <property type="match status" value="1"/>
</dbReference>
<sequence length="137" mass="15318">MSSARLLRPLARSLQQRQPLLAQSIVRSSPAVRPAAIATFTTKRNVAPFTPSINAQVQKLGQIRKEGRQQTTGQSQESELNTSVILKAAMPQLVPFYFMNEVTVAFICLPTLIYLFSKYVLPKTVRTRAARLFISKL</sequence>
<evidence type="ECO:0000256" key="12">
    <source>
        <dbReference type="ARBA" id="ARBA00023136"/>
    </source>
</evidence>
<gene>
    <name evidence="16" type="ORF">NA57DRAFT_77275</name>
</gene>
<evidence type="ECO:0000313" key="17">
    <source>
        <dbReference type="Proteomes" id="UP000799772"/>
    </source>
</evidence>
<comment type="similarity">
    <text evidence="2 15">Belongs to the ATPase protein 8 family.</text>
</comment>
<dbReference type="Proteomes" id="UP000799772">
    <property type="component" value="Unassembled WGS sequence"/>
</dbReference>
<keyword evidence="10 15" id="KW-0406">Ion transport</keyword>
<evidence type="ECO:0000256" key="1">
    <source>
        <dbReference type="ARBA" id="ARBA00004304"/>
    </source>
</evidence>
<dbReference type="GO" id="GO:0005743">
    <property type="term" value="C:mitochondrial inner membrane"/>
    <property type="evidence" value="ECO:0007669"/>
    <property type="project" value="UniProtKB-SubCell"/>
</dbReference>
<comment type="subunit">
    <text evidence="3 15">F-type ATPases have 2 components, CF(1) - the catalytic core - and CF(0) - the membrane proton channel.</text>
</comment>